<keyword evidence="8" id="KW-1185">Reference proteome</keyword>
<reference evidence="7" key="1">
    <citation type="submission" date="2020-11" db="EMBL/GenBank/DDBJ databases">
        <authorList>
            <person name="Tran Van P."/>
        </authorList>
    </citation>
    <scope>NUCLEOTIDE SEQUENCE</scope>
</reference>
<feature type="domain" description="PPIase FKBP-type" evidence="6">
    <location>
        <begin position="116"/>
        <end position="157"/>
    </location>
</feature>
<dbReference type="InterPro" id="IPR001179">
    <property type="entry name" value="PPIase_FKBP_dom"/>
</dbReference>
<dbReference type="EMBL" id="CAJPEV010011917">
    <property type="protein sequence ID" value="CAG0906344.1"/>
    <property type="molecule type" value="Genomic_DNA"/>
</dbReference>
<keyword evidence="3 5" id="KW-0697">Rotamase</keyword>
<gene>
    <name evidence="7" type="ORF">DSTB1V02_LOCUS14448</name>
</gene>
<dbReference type="SUPFAM" id="SSF54534">
    <property type="entry name" value="FKBP-like"/>
    <property type="match status" value="2"/>
</dbReference>
<dbReference type="InterPro" id="IPR046357">
    <property type="entry name" value="PPIase_dom_sf"/>
</dbReference>
<feature type="non-terminal residue" evidence="7">
    <location>
        <position position="1"/>
    </location>
</feature>
<evidence type="ECO:0000256" key="3">
    <source>
        <dbReference type="ARBA" id="ARBA00023110"/>
    </source>
</evidence>
<feature type="domain" description="PPIase FKBP-type" evidence="6">
    <location>
        <begin position="248"/>
        <end position="340"/>
    </location>
</feature>
<dbReference type="FunFam" id="3.10.50.40:FF:000006">
    <property type="entry name" value="Peptidyl-prolyl cis-trans isomerase"/>
    <property type="match status" value="1"/>
</dbReference>
<organism evidence="7">
    <name type="scientific">Darwinula stevensoni</name>
    <dbReference type="NCBI Taxonomy" id="69355"/>
    <lineage>
        <taxon>Eukaryota</taxon>
        <taxon>Metazoa</taxon>
        <taxon>Ecdysozoa</taxon>
        <taxon>Arthropoda</taxon>
        <taxon>Crustacea</taxon>
        <taxon>Oligostraca</taxon>
        <taxon>Ostracoda</taxon>
        <taxon>Podocopa</taxon>
        <taxon>Podocopida</taxon>
        <taxon>Darwinulocopina</taxon>
        <taxon>Darwinuloidea</taxon>
        <taxon>Darwinulidae</taxon>
        <taxon>Darwinula</taxon>
    </lineage>
</organism>
<dbReference type="OrthoDB" id="1902587at2759"/>
<dbReference type="PROSITE" id="PS50059">
    <property type="entry name" value="FKBP_PPIASE"/>
    <property type="match status" value="2"/>
</dbReference>
<evidence type="ECO:0000256" key="1">
    <source>
        <dbReference type="ARBA" id="ARBA00000971"/>
    </source>
</evidence>
<dbReference type="Proteomes" id="UP000677054">
    <property type="component" value="Unassembled WGS sequence"/>
</dbReference>
<dbReference type="Pfam" id="PF00254">
    <property type="entry name" value="FKBP_C"/>
    <property type="match status" value="2"/>
</dbReference>
<evidence type="ECO:0000313" key="8">
    <source>
        <dbReference type="Proteomes" id="UP000677054"/>
    </source>
</evidence>
<dbReference type="EC" id="5.2.1.8" evidence="2 5"/>
<evidence type="ECO:0000256" key="2">
    <source>
        <dbReference type="ARBA" id="ARBA00013194"/>
    </source>
</evidence>
<dbReference type="PANTHER" id="PTHR43811:SF19">
    <property type="entry name" value="39 KDA FK506-BINDING NUCLEAR PROTEIN"/>
    <property type="match status" value="1"/>
</dbReference>
<dbReference type="Gene3D" id="3.10.50.40">
    <property type="match status" value="3"/>
</dbReference>
<dbReference type="EMBL" id="LR911435">
    <property type="protein sequence ID" value="CAD7254702.1"/>
    <property type="molecule type" value="Genomic_DNA"/>
</dbReference>
<accession>A0A7R9AJ36</accession>
<evidence type="ECO:0000259" key="6">
    <source>
        <dbReference type="PROSITE" id="PS50059"/>
    </source>
</evidence>
<name>A0A7R9AJ36_9CRUS</name>
<sequence>MDPTEVIKMMSPGDSVVIHAELDSTARVNFPFAKANDKFEFQFALKSVMTQEEYQANLKASSEKSKIQDEKTLLAYFAKNNIKAKKTASGLYYAISKNGVGATPEAGKEVSVNYTGKQMVIAGWDEGLALLNKGAKAVLYIPSYLAYGAQSPSPKIPNSILKLGAPELPWMKKGAGWWFDQDVVVVKQKKQADAFKEKAQKAKAQMMADSTAIAKYVKANNISGTKKHPTGLVYKMIKTGTGDTARAGQKVTVNYTGKTIEGKKFDSNVDSAFNHVQPFSFTLGQGQVIPGWDIGVSLLQKGSKATLFIPSPMAYGERSPSPEIPKNGILIFDVEVTNIEAGEAPQEHGPGDGHNH</sequence>
<evidence type="ECO:0000256" key="5">
    <source>
        <dbReference type="PROSITE-ProRule" id="PRU00277"/>
    </source>
</evidence>
<proteinExistence type="predicted"/>
<keyword evidence="4 5" id="KW-0413">Isomerase</keyword>
<dbReference type="GO" id="GO:0003755">
    <property type="term" value="F:peptidyl-prolyl cis-trans isomerase activity"/>
    <property type="evidence" value="ECO:0007669"/>
    <property type="project" value="UniProtKB-KW"/>
</dbReference>
<evidence type="ECO:0000313" key="7">
    <source>
        <dbReference type="EMBL" id="CAD7254702.1"/>
    </source>
</evidence>
<evidence type="ECO:0000256" key="4">
    <source>
        <dbReference type="ARBA" id="ARBA00023235"/>
    </source>
</evidence>
<dbReference type="AlphaFoldDB" id="A0A7R9AJ36"/>
<dbReference type="PANTHER" id="PTHR43811">
    <property type="entry name" value="FKBP-TYPE PEPTIDYL-PROLYL CIS-TRANS ISOMERASE FKPA"/>
    <property type="match status" value="1"/>
</dbReference>
<comment type="catalytic activity">
    <reaction evidence="1 5">
        <text>[protein]-peptidylproline (omega=180) = [protein]-peptidylproline (omega=0)</text>
        <dbReference type="Rhea" id="RHEA:16237"/>
        <dbReference type="Rhea" id="RHEA-COMP:10747"/>
        <dbReference type="Rhea" id="RHEA-COMP:10748"/>
        <dbReference type="ChEBI" id="CHEBI:83833"/>
        <dbReference type="ChEBI" id="CHEBI:83834"/>
        <dbReference type="EC" id="5.2.1.8"/>
    </reaction>
</comment>
<protein>
    <recommendedName>
        <fullName evidence="2 5">peptidylprolyl isomerase</fullName>
        <ecNumber evidence="2 5">5.2.1.8</ecNumber>
    </recommendedName>
</protein>